<organism evidence="1 2">
    <name type="scientific">Nibrella viscosa</name>
    <dbReference type="NCBI Taxonomy" id="1084524"/>
    <lineage>
        <taxon>Bacteria</taxon>
        <taxon>Pseudomonadati</taxon>
        <taxon>Bacteroidota</taxon>
        <taxon>Cytophagia</taxon>
        <taxon>Cytophagales</taxon>
        <taxon>Spirosomataceae</taxon>
        <taxon>Nibrella</taxon>
    </lineage>
</organism>
<evidence type="ECO:0000313" key="2">
    <source>
        <dbReference type="Proteomes" id="UP001500936"/>
    </source>
</evidence>
<dbReference type="Proteomes" id="UP001500936">
    <property type="component" value="Unassembled WGS sequence"/>
</dbReference>
<evidence type="ECO:0008006" key="3">
    <source>
        <dbReference type="Google" id="ProtNLM"/>
    </source>
</evidence>
<reference evidence="2" key="1">
    <citation type="journal article" date="2019" name="Int. J. Syst. Evol. Microbiol.">
        <title>The Global Catalogue of Microorganisms (GCM) 10K type strain sequencing project: providing services to taxonomists for standard genome sequencing and annotation.</title>
        <authorList>
            <consortium name="The Broad Institute Genomics Platform"/>
            <consortium name="The Broad Institute Genome Sequencing Center for Infectious Disease"/>
            <person name="Wu L."/>
            <person name="Ma J."/>
        </authorList>
    </citation>
    <scope>NUCLEOTIDE SEQUENCE [LARGE SCALE GENOMIC DNA]</scope>
    <source>
        <strain evidence="2">JCM 17925</strain>
    </source>
</reference>
<protein>
    <recommendedName>
        <fullName evidence="3">Lipoprotein</fullName>
    </recommendedName>
</protein>
<keyword evidence="2" id="KW-1185">Reference proteome</keyword>
<accession>A0ABP8K2I7</accession>
<gene>
    <name evidence="1" type="ORF">GCM10023187_10800</name>
</gene>
<name>A0ABP8K2I7_9BACT</name>
<dbReference type="PROSITE" id="PS51257">
    <property type="entry name" value="PROKAR_LIPOPROTEIN"/>
    <property type="match status" value="1"/>
</dbReference>
<evidence type="ECO:0000313" key="1">
    <source>
        <dbReference type="EMBL" id="GAA4399257.1"/>
    </source>
</evidence>
<dbReference type="RefSeq" id="WP_345264724.1">
    <property type="nucleotide sequence ID" value="NZ_BAABHB010000002.1"/>
</dbReference>
<proteinExistence type="predicted"/>
<sequence length="226" mass="25010">MKKIVTSIVFFGLVALFGCRDESLNPLPGWEPGVHGFGVFADVAEPKDGAGSKPHIADNARNFTKTDQDKDAAKVNFKVRWVSLDNKLTVNKIEIVVDMIESYTDTDGNPKTNNVGGGGKVIKTITPAAGNRQWNTFSISPQEVYNAYKDATFKYDKVNAVPVFNNPKNPRLAGAWFNTTDRFVMVWRLYTTDGLVFKTFNSDSICGDPTPYSQASANCQLVWTVR</sequence>
<comment type="caution">
    <text evidence="1">The sequence shown here is derived from an EMBL/GenBank/DDBJ whole genome shotgun (WGS) entry which is preliminary data.</text>
</comment>
<dbReference type="EMBL" id="BAABHB010000002">
    <property type="protein sequence ID" value="GAA4399257.1"/>
    <property type="molecule type" value="Genomic_DNA"/>
</dbReference>